<dbReference type="SUPFAM" id="SSF50978">
    <property type="entry name" value="WD40 repeat-like"/>
    <property type="match status" value="1"/>
</dbReference>
<accession>A0ABW7BV82</accession>
<feature type="region of interest" description="Disordered" evidence="2">
    <location>
        <begin position="123"/>
        <end position="150"/>
    </location>
</feature>
<dbReference type="SMART" id="SM00320">
    <property type="entry name" value="WD40"/>
    <property type="match status" value="3"/>
</dbReference>
<proteinExistence type="predicted"/>
<dbReference type="InterPro" id="IPR041664">
    <property type="entry name" value="AAA_16"/>
</dbReference>
<dbReference type="InterPro" id="IPR015943">
    <property type="entry name" value="WD40/YVTN_repeat-like_dom_sf"/>
</dbReference>
<evidence type="ECO:0000313" key="4">
    <source>
        <dbReference type="EMBL" id="MFG3191411.1"/>
    </source>
</evidence>
<evidence type="ECO:0000256" key="1">
    <source>
        <dbReference type="PROSITE-ProRule" id="PRU00221"/>
    </source>
</evidence>
<dbReference type="Pfam" id="PF13191">
    <property type="entry name" value="AAA_16"/>
    <property type="match status" value="1"/>
</dbReference>
<feature type="region of interest" description="Disordered" evidence="2">
    <location>
        <begin position="347"/>
        <end position="384"/>
    </location>
</feature>
<evidence type="ECO:0000259" key="3">
    <source>
        <dbReference type="Pfam" id="PF13191"/>
    </source>
</evidence>
<feature type="compositionally biased region" description="Low complexity" evidence="2">
    <location>
        <begin position="355"/>
        <end position="364"/>
    </location>
</feature>
<gene>
    <name evidence="4" type="ORF">ACGFYS_21030</name>
</gene>
<reference evidence="4 5" key="1">
    <citation type="submission" date="2024-10" db="EMBL/GenBank/DDBJ databases">
        <title>The Natural Products Discovery Center: Release of the First 8490 Sequenced Strains for Exploring Actinobacteria Biosynthetic Diversity.</title>
        <authorList>
            <person name="Kalkreuter E."/>
            <person name="Kautsar S.A."/>
            <person name="Yang D."/>
            <person name="Bader C.D."/>
            <person name="Teijaro C.N."/>
            <person name="Fluegel L."/>
            <person name="Davis C.M."/>
            <person name="Simpson J.R."/>
            <person name="Lauterbach L."/>
            <person name="Steele A.D."/>
            <person name="Gui C."/>
            <person name="Meng S."/>
            <person name="Li G."/>
            <person name="Viehrig K."/>
            <person name="Ye F."/>
            <person name="Su P."/>
            <person name="Kiefer A.F."/>
            <person name="Nichols A."/>
            <person name="Cepeda A.J."/>
            <person name="Yan W."/>
            <person name="Fan B."/>
            <person name="Jiang Y."/>
            <person name="Adhikari A."/>
            <person name="Zheng C.-J."/>
            <person name="Schuster L."/>
            <person name="Cowan T.M."/>
            <person name="Smanski M.J."/>
            <person name="Chevrette M.G."/>
            <person name="De Carvalho L.P.S."/>
            <person name="Shen B."/>
        </authorList>
    </citation>
    <scope>NUCLEOTIDE SEQUENCE [LARGE SCALE GENOMIC DNA]</scope>
    <source>
        <strain evidence="4 5">NPDC048229</strain>
    </source>
</reference>
<feature type="repeat" description="WD" evidence="1">
    <location>
        <begin position="922"/>
        <end position="950"/>
    </location>
</feature>
<dbReference type="InterPro" id="IPR036322">
    <property type="entry name" value="WD40_repeat_dom_sf"/>
</dbReference>
<feature type="compositionally biased region" description="Low complexity" evidence="2">
    <location>
        <begin position="28"/>
        <end position="47"/>
    </location>
</feature>
<feature type="region of interest" description="Disordered" evidence="2">
    <location>
        <begin position="1"/>
        <end position="63"/>
    </location>
</feature>
<dbReference type="Gene3D" id="2.130.10.10">
    <property type="entry name" value="YVTN repeat-like/Quinoprotein amine dehydrogenase"/>
    <property type="match status" value="2"/>
</dbReference>
<feature type="region of interest" description="Disordered" evidence="2">
    <location>
        <begin position="471"/>
        <end position="509"/>
    </location>
</feature>
<feature type="domain" description="Orc1-like AAA ATPase" evidence="3">
    <location>
        <begin position="393"/>
        <end position="547"/>
    </location>
</feature>
<dbReference type="EMBL" id="JBICZW010000012">
    <property type="protein sequence ID" value="MFG3191411.1"/>
    <property type="molecule type" value="Genomic_DNA"/>
</dbReference>
<dbReference type="RefSeq" id="WP_392883339.1">
    <property type="nucleotide sequence ID" value="NZ_JBICZW010000012.1"/>
</dbReference>
<dbReference type="Gene3D" id="3.40.50.300">
    <property type="entry name" value="P-loop containing nucleotide triphosphate hydrolases"/>
    <property type="match status" value="1"/>
</dbReference>
<dbReference type="PROSITE" id="PS50082">
    <property type="entry name" value="WD_REPEATS_2"/>
    <property type="match status" value="1"/>
</dbReference>
<dbReference type="InterPro" id="IPR027417">
    <property type="entry name" value="P-loop_NTPase"/>
</dbReference>
<keyword evidence="5" id="KW-1185">Reference proteome</keyword>
<keyword evidence="1" id="KW-0853">WD repeat</keyword>
<dbReference type="Pfam" id="PF00400">
    <property type="entry name" value="WD40"/>
    <property type="match status" value="1"/>
</dbReference>
<sequence>MPEFVAPPSGAGTAHGRTADVPRPGPPAETRAGAAAPPAYDTTGAYADTRAYDTTPGHADAPGHDVTSGYDIASGYADTEVADVFDVHTLPLGPVLNFPDARTAEEAELAVAVLERFGGTAVPPLARPAAGKKEDEPGEGDGEEKEGAGPRLLMSLTDADDALAHWAAEGRDHPGRPSVLLWFGHGRQGRTGPVLVVPDGGRGQRNTYVTPDMFAYYLHAEQQRRDTEEGHWAIVVIEACNSKSFTEELQARFLGAHAPKLCSLLLVGTGKEAAQAYLGAFRKAMESYLAEKSWQDEVHTLRELQLHLKRRVPYAELVGEETSRELPLRLRDVVPLDGATTVAEQQRLQREHDAAPAGPGTAGAEKPHDGGTRGLPSVPGGDETGFLEVVPDFTGRTTERAAVADWLAAPDGPPVLVVTGPPGTGKSALLGEVLRDLRRGGGVGPDVRVGAVLRLTGSTAADVTDRLAQLLGTDRSTGGNSPGPDDGPGEDGGARSPAPGGPGDPLEPLRRRLAAPAAGGVPTLILADALDEAREPFRVASLLRDLTEAAGVRLLVGTRTSPYETEAAGDGADLREALGSATGQARVLELTADTEAATAYAARRVERVLDEHGTADPARRATVVGTVRDAVEHHVREGSWQFLHVALAVGEIEQRPGLLADGPDARSALEQLLAKDRTGLFGAAVARITAALPAADALLRSLALAQGRGLPRADGVWAHAAAGVAGREDPVSGEELSLFLGRAAAYVLLDGEDRRSVYRPAHRTYTEQLLATTTPGQRLGLLTALLDAAAEQCAGGGTISPHLEARLAQYAADCGLPGWTELAARPSVLDRLPVTTLSGSALAPGGAGVTGPADLPIEVLGTVASAHLVRAATAADRPGLRQLGGLRATGRLHPAGPGAAWEVCWGELRVLPPHLKLGGAGSGAVSALTARPSEPWLATGALDGTVVVWEPWRAHRPALLMRGHGRPVSALASLGTRPHGGGPALLLAAHDDRTLHLWDTGSADRPVLRRTGTAGETVRIAAPLPGGAGRFALGGAGGYLALLDADGGAPGALATGVAGDVVGLTPLTSPDGRQWLAAAHRSGELVLWDVTGSGAVRLASLATRRTLTALTALTDADGTLRLATAAEAGPVELWRVQTRQDELLLTASPLPDPEELRAPLLAALPSPGGDTLVVGDADGTVRLLGPGDASPRPAGGGIPKARTTAVLRGPGGGTVLATVAGRDPLVHLWAPAPAAGGAGASRRPRVDRVRRHVLEDGTEVVLVTESAVAPAGAAPAVSVRVLRAADGEDLTDRVGAASLPGDEAGGKDAAPPSVTRRHANRVMGWVELEGVEDGGGRRASLDRDGVLLVWDDGPSGSREPVRRISLGAPGLHLTALSGGRVAATTDDGIVVLAIAAVAPRGADGGTEETHG</sequence>
<evidence type="ECO:0000313" key="5">
    <source>
        <dbReference type="Proteomes" id="UP001604282"/>
    </source>
</evidence>
<evidence type="ECO:0000256" key="2">
    <source>
        <dbReference type="SAM" id="MobiDB-lite"/>
    </source>
</evidence>
<dbReference type="Proteomes" id="UP001604282">
    <property type="component" value="Unassembled WGS sequence"/>
</dbReference>
<organism evidence="4 5">
    <name type="scientific">Streptomyces omiyaensis</name>
    <dbReference type="NCBI Taxonomy" id="68247"/>
    <lineage>
        <taxon>Bacteria</taxon>
        <taxon>Bacillati</taxon>
        <taxon>Actinomycetota</taxon>
        <taxon>Actinomycetes</taxon>
        <taxon>Kitasatosporales</taxon>
        <taxon>Streptomycetaceae</taxon>
        <taxon>Streptomyces</taxon>
    </lineage>
</organism>
<dbReference type="SUPFAM" id="SSF52540">
    <property type="entry name" value="P-loop containing nucleoside triphosphate hydrolases"/>
    <property type="match status" value="1"/>
</dbReference>
<dbReference type="InterPro" id="IPR001680">
    <property type="entry name" value="WD40_rpt"/>
</dbReference>
<comment type="caution">
    <text evidence="4">The sequence shown here is derived from an EMBL/GenBank/DDBJ whole genome shotgun (WGS) entry which is preliminary data.</text>
</comment>
<name>A0ABW7BV82_9ACTN</name>
<protein>
    <submittedName>
        <fullName evidence="4">AAA family ATPase</fullName>
    </submittedName>
</protein>
<feature type="region of interest" description="Disordered" evidence="2">
    <location>
        <begin position="1293"/>
        <end position="1313"/>
    </location>
</feature>